<organism evidence="1 2">
    <name type="scientific">Rhodotorula toruloides</name>
    <name type="common">Yeast</name>
    <name type="synonym">Rhodosporidium toruloides</name>
    <dbReference type="NCBI Taxonomy" id="5286"/>
    <lineage>
        <taxon>Eukaryota</taxon>
        <taxon>Fungi</taxon>
        <taxon>Dikarya</taxon>
        <taxon>Basidiomycota</taxon>
        <taxon>Pucciniomycotina</taxon>
        <taxon>Microbotryomycetes</taxon>
        <taxon>Sporidiobolales</taxon>
        <taxon>Sporidiobolaceae</taxon>
        <taxon>Rhodotorula</taxon>
    </lineage>
</organism>
<evidence type="ECO:0008006" key="3">
    <source>
        <dbReference type="Google" id="ProtNLM"/>
    </source>
</evidence>
<dbReference type="AlphaFoldDB" id="A0A2T0AGR9"/>
<comment type="caution">
    <text evidence="1">The sequence shown here is derived from an EMBL/GenBank/DDBJ whole genome shotgun (WGS) entry which is preliminary data.</text>
</comment>
<dbReference type="OrthoDB" id="2523927at2759"/>
<dbReference type="PANTHER" id="PTHR37171">
    <property type="entry name" value="SERINE/THREONINE-PROTEIN KINASE YRZF-RELATED"/>
    <property type="match status" value="1"/>
</dbReference>
<evidence type="ECO:0000313" key="2">
    <source>
        <dbReference type="Proteomes" id="UP000239560"/>
    </source>
</evidence>
<dbReference type="SUPFAM" id="SSF56112">
    <property type="entry name" value="Protein kinase-like (PK-like)"/>
    <property type="match status" value="1"/>
</dbReference>
<reference evidence="1 2" key="1">
    <citation type="journal article" date="2018" name="Elife">
        <title>Functional genomics of lipid metabolism in the oleaginous yeast Rhodosporidium toruloides.</title>
        <authorList>
            <person name="Coradetti S.T."/>
            <person name="Pinel D."/>
            <person name="Geiselman G."/>
            <person name="Ito M."/>
            <person name="Mondo S."/>
            <person name="Reilly M.C."/>
            <person name="Cheng Y.F."/>
            <person name="Bauer S."/>
            <person name="Grigoriev I."/>
            <person name="Gladden J.M."/>
            <person name="Simmons B.A."/>
            <person name="Brem R."/>
            <person name="Arkin A.P."/>
            <person name="Skerker J.M."/>
        </authorList>
    </citation>
    <scope>NUCLEOTIDE SEQUENCE [LARGE SCALE GENOMIC DNA]</scope>
    <source>
        <strain evidence="1 2">NBRC 0880</strain>
    </source>
</reference>
<protein>
    <recommendedName>
        <fullName evidence="3">Proteophosphoglycan ppg4</fullName>
    </recommendedName>
</protein>
<dbReference type="InterPro" id="IPR011009">
    <property type="entry name" value="Kinase-like_dom_sf"/>
</dbReference>
<accession>A0A2T0AGR9</accession>
<name>A0A2T0AGR9_RHOTO</name>
<dbReference type="Gene3D" id="1.10.510.10">
    <property type="entry name" value="Transferase(Phosphotransferase) domain 1"/>
    <property type="match status" value="1"/>
</dbReference>
<dbReference type="EMBL" id="LCTV02000002">
    <property type="protein sequence ID" value="PRQ77184.1"/>
    <property type="molecule type" value="Genomic_DNA"/>
</dbReference>
<dbReference type="Proteomes" id="UP000239560">
    <property type="component" value="Unassembled WGS sequence"/>
</dbReference>
<sequence>MPTSPFLSVLPGMADDNRTLDELLALLNPASRQLCERTDLKDEERRALALALVHRDEIASSVERVGCTPDSSLREFLNALEMTGRPCLDGGVYFENPKAAIGAGHTHFEKEKDCTAPTELTPTKPFSAYIASPSSTGRRAPQVASIEQDLLSWFEADFDNSLDALFARVGRRDDLDRSLIDLIASLPDTRRTKALHMLVMLCCGLSPFSSWHPPNRYFNDNDHATPHFLQLIVLLLDVSAMDCDDLKPVDAPPSSPAEQLAQSVFGRKWSCGGQVSKTVVTLLEFSEGRANGLLDFVRRVSERAGSSMVHTVLFDFTEDNVPVGWTEKEGVVYASGSQALLAKSQRPIETNRGRERYSTMIFSRTSVVVAVYLPLFTPPYRAPAPGETLTDWAQSSLPIFSPVLPNVEPALYRAFLAPILEDPFPQDPPAYVRSMSARVLAFDKYRPTLDKLAEKGLFLFGDPRLHEARSGDASSAAGTVAESCEGAGGTATAQKSKEQVFHELRQASKLRVRWPGVPADDKFLRSHNSFSAVSSRESYDDLATITIPTSALPPSLLATIPPLDPSDFDIGAALLTAEAAARSSARNPADLPPVFARPARLKREGNLAVYRATYEGVELVLKTHNVEDALEREARMYERLEKAMGEEGVLGLERITPIVVGRFYSTTDTQDMLVMEYGGEVMSRCIEKWTLEQKQQALRLLERLHRAGLSHNNVHGQNFVLSPEGTVRLIDLEHAQAHACAGKCRELERFRKTFLDPVESRS</sequence>
<evidence type="ECO:0000313" key="1">
    <source>
        <dbReference type="EMBL" id="PRQ77184.1"/>
    </source>
</evidence>
<proteinExistence type="predicted"/>
<dbReference type="InterPro" id="IPR052396">
    <property type="entry name" value="Meiotic_Drive_Suppr_Kinase"/>
</dbReference>
<dbReference type="PANTHER" id="PTHR37171:SF1">
    <property type="entry name" value="SERINE_THREONINE-PROTEIN KINASE YRZF-RELATED"/>
    <property type="match status" value="1"/>
</dbReference>
<gene>
    <name evidence="1" type="ORF">AAT19DRAFT_12602</name>
</gene>